<comment type="subcellular location">
    <subcellularLocation>
        <location evidence="1">Cell membrane</location>
        <topology evidence="1">Peripheral membrane protein</topology>
    </subcellularLocation>
</comment>
<dbReference type="InterPro" id="IPR027417">
    <property type="entry name" value="P-loop_NTPase"/>
</dbReference>
<sequence length="225" mass="24861">MTLKLQHITQQFQDGDDTLTVVENLDFEVNKGELVAIIGPSGCGKSTVLSIAGALQTPTSGDVFINGENISNYPKNKLADVRLKNIGYIFQASNLVPFLTVKDQLKVVADLNNTWDEKRADELLEAVGMSHRKKQHIQHLSGGEKQRVAIARAFMNDPELILADEPTASLDASRSEEIVALIAHEVHTRNKAAVIVTHDESVLPYCDIIYEMQQGKLVKQKETSQ</sequence>
<dbReference type="RefSeq" id="WP_380146744.1">
    <property type="nucleotide sequence ID" value="NZ_JBHUOR010000018.1"/>
</dbReference>
<dbReference type="PROSITE" id="PS00211">
    <property type="entry name" value="ABC_TRANSPORTER_1"/>
    <property type="match status" value="1"/>
</dbReference>
<feature type="domain" description="ABC transporter" evidence="11">
    <location>
        <begin position="3"/>
        <end position="225"/>
    </location>
</feature>
<protein>
    <recommendedName>
        <fullName evidence="9">Putative hemin import ATP-binding protein HrtA</fullName>
    </recommendedName>
</protein>
<keyword evidence="4" id="KW-1003">Cell membrane</keyword>
<dbReference type="Proteomes" id="UP001597568">
    <property type="component" value="Unassembled WGS sequence"/>
</dbReference>
<dbReference type="EMBL" id="JBHUOR010000018">
    <property type="protein sequence ID" value="MFD2867453.1"/>
    <property type="molecule type" value="Genomic_DNA"/>
</dbReference>
<comment type="function">
    <text evidence="10">Part of the ABC transporter complex hrt involved in hemin import. Responsible for energy coupling to the transport system.</text>
</comment>
<keyword evidence="13" id="KW-1185">Reference proteome</keyword>
<comment type="similarity">
    <text evidence="8">Belongs to the ABC transporter superfamily. HrtA family.</text>
</comment>
<dbReference type="InterPro" id="IPR003439">
    <property type="entry name" value="ABC_transporter-like_ATP-bd"/>
</dbReference>
<evidence type="ECO:0000256" key="7">
    <source>
        <dbReference type="ARBA" id="ARBA00023136"/>
    </source>
</evidence>
<dbReference type="InterPro" id="IPR003593">
    <property type="entry name" value="AAA+_ATPase"/>
</dbReference>
<dbReference type="CDD" id="cd03255">
    <property type="entry name" value="ABC_MJ0796_LolCDE_FtsE"/>
    <property type="match status" value="1"/>
</dbReference>
<evidence type="ECO:0000256" key="9">
    <source>
        <dbReference type="ARBA" id="ARBA00024432"/>
    </source>
</evidence>
<dbReference type="Pfam" id="PF00005">
    <property type="entry name" value="ABC_tran"/>
    <property type="match status" value="1"/>
</dbReference>
<comment type="caution">
    <text evidence="12">The sequence shown here is derived from an EMBL/GenBank/DDBJ whole genome shotgun (WGS) entry which is preliminary data.</text>
</comment>
<dbReference type="InterPro" id="IPR017871">
    <property type="entry name" value="ABC_transporter-like_CS"/>
</dbReference>
<evidence type="ECO:0000259" key="11">
    <source>
        <dbReference type="PROSITE" id="PS50893"/>
    </source>
</evidence>
<evidence type="ECO:0000313" key="12">
    <source>
        <dbReference type="EMBL" id="MFD2867453.1"/>
    </source>
</evidence>
<proteinExistence type="inferred from homology"/>
<comment type="subunit">
    <text evidence="2">The complex is composed of two ATP-binding proteins (HrtA), two transmembrane proteins (HrtB) and a solute-binding protein.</text>
</comment>
<dbReference type="PROSITE" id="PS50893">
    <property type="entry name" value="ABC_TRANSPORTER_2"/>
    <property type="match status" value="1"/>
</dbReference>
<dbReference type="GO" id="GO:0005524">
    <property type="term" value="F:ATP binding"/>
    <property type="evidence" value="ECO:0007669"/>
    <property type="project" value="UniProtKB-KW"/>
</dbReference>
<evidence type="ECO:0000256" key="10">
    <source>
        <dbReference type="ARBA" id="ARBA00024721"/>
    </source>
</evidence>
<evidence type="ECO:0000256" key="6">
    <source>
        <dbReference type="ARBA" id="ARBA00022840"/>
    </source>
</evidence>
<keyword evidence="6 12" id="KW-0067">ATP-binding</keyword>
<dbReference type="SUPFAM" id="SSF52540">
    <property type="entry name" value="P-loop containing nucleoside triphosphate hydrolases"/>
    <property type="match status" value="1"/>
</dbReference>
<keyword evidence="7" id="KW-0472">Membrane</keyword>
<evidence type="ECO:0000256" key="5">
    <source>
        <dbReference type="ARBA" id="ARBA00022741"/>
    </source>
</evidence>
<evidence type="ECO:0000256" key="2">
    <source>
        <dbReference type="ARBA" id="ARBA00011131"/>
    </source>
</evidence>
<evidence type="ECO:0000256" key="3">
    <source>
        <dbReference type="ARBA" id="ARBA00022448"/>
    </source>
</evidence>
<name>A0ABW5XWU2_9BACL</name>
<dbReference type="Gene3D" id="3.40.50.300">
    <property type="entry name" value="P-loop containing nucleotide triphosphate hydrolases"/>
    <property type="match status" value="1"/>
</dbReference>
<dbReference type="InterPro" id="IPR015854">
    <property type="entry name" value="ABC_transpr_LolD-like"/>
</dbReference>
<evidence type="ECO:0000313" key="13">
    <source>
        <dbReference type="Proteomes" id="UP001597568"/>
    </source>
</evidence>
<organism evidence="12 13">
    <name type="scientific">Kurthia populi</name>
    <dbReference type="NCBI Taxonomy" id="1562132"/>
    <lineage>
        <taxon>Bacteria</taxon>
        <taxon>Bacillati</taxon>
        <taxon>Bacillota</taxon>
        <taxon>Bacilli</taxon>
        <taxon>Bacillales</taxon>
        <taxon>Caryophanaceae</taxon>
        <taxon>Kurthia</taxon>
    </lineage>
</organism>
<reference evidence="13" key="1">
    <citation type="journal article" date="2019" name="Int. J. Syst. Evol. Microbiol.">
        <title>The Global Catalogue of Microorganisms (GCM) 10K type strain sequencing project: providing services to taxonomists for standard genome sequencing and annotation.</title>
        <authorList>
            <consortium name="The Broad Institute Genomics Platform"/>
            <consortium name="The Broad Institute Genome Sequencing Center for Infectious Disease"/>
            <person name="Wu L."/>
            <person name="Ma J."/>
        </authorList>
    </citation>
    <scope>NUCLEOTIDE SEQUENCE [LARGE SCALE GENOMIC DNA]</scope>
    <source>
        <strain evidence="13">KCTC 33522</strain>
    </source>
</reference>
<dbReference type="InterPro" id="IPR017911">
    <property type="entry name" value="MacB-like_ATP-bd"/>
</dbReference>
<keyword evidence="5" id="KW-0547">Nucleotide-binding</keyword>
<evidence type="ECO:0000256" key="1">
    <source>
        <dbReference type="ARBA" id="ARBA00004202"/>
    </source>
</evidence>
<dbReference type="SMART" id="SM00382">
    <property type="entry name" value="AAA"/>
    <property type="match status" value="1"/>
</dbReference>
<evidence type="ECO:0000256" key="4">
    <source>
        <dbReference type="ARBA" id="ARBA00022475"/>
    </source>
</evidence>
<evidence type="ECO:0000256" key="8">
    <source>
        <dbReference type="ARBA" id="ARBA00024359"/>
    </source>
</evidence>
<dbReference type="PANTHER" id="PTHR24220:SF666">
    <property type="entry name" value="HEMIN IMPORT ATP-BINDING PROTEIN HRTA-RELATED"/>
    <property type="match status" value="1"/>
</dbReference>
<gene>
    <name evidence="12" type="ORF">ACFSY7_02915</name>
</gene>
<accession>A0ABW5XWU2</accession>
<keyword evidence="3" id="KW-0813">Transport</keyword>
<dbReference type="PANTHER" id="PTHR24220">
    <property type="entry name" value="IMPORT ATP-BINDING PROTEIN"/>
    <property type="match status" value="1"/>
</dbReference>